<dbReference type="InterPro" id="IPR010290">
    <property type="entry name" value="TM_effector"/>
</dbReference>
<evidence type="ECO:0000256" key="1">
    <source>
        <dbReference type="ARBA" id="ARBA00004651"/>
    </source>
</evidence>
<reference evidence="9 10" key="1">
    <citation type="submission" date="2020-08" db="EMBL/GenBank/DDBJ databases">
        <title>Amycolatopsis sp. nov. DR6-1 isolated from Dendrobium heterocarpum.</title>
        <authorList>
            <person name="Tedsree N."/>
            <person name="Kuncharoen N."/>
            <person name="Likhitwitayawuid K."/>
            <person name="Tanasupawat S."/>
        </authorList>
    </citation>
    <scope>NUCLEOTIDE SEQUENCE [LARGE SCALE GENOMIC DNA]</scope>
    <source>
        <strain evidence="9 10">DR6-1</strain>
    </source>
</reference>
<keyword evidence="10" id="KW-1185">Reference proteome</keyword>
<feature type="transmembrane region" description="Helical" evidence="7">
    <location>
        <begin position="312"/>
        <end position="333"/>
    </location>
</feature>
<dbReference type="GO" id="GO:0022857">
    <property type="term" value="F:transmembrane transporter activity"/>
    <property type="evidence" value="ECO:0007669"/>
    <property type="project" value="InterPro"/>
</dbReference>
<evidence type="ECO:0000256" key="3">
    <source>
        <dbReference type="ARBA" id="ARBA00022475"/>
    </source>
</evidence>
<gene>
    <name evidence="9" type="ORF">H4281_26565</name>
</gene>
<feature type="transmembrane region" description="Helical" evidence="7">
    <location>
        <begin position="49"/>
        <end position="67"/>
    </location>
</feature>
<dbReference type="PROSITE" id="PS50850">
    <property type="entry name" value="MFS"/>
    <property type="match status" value="1"/>
</dbReference>
<dbReference type="Proteomes" id="UP000526734">
    <property type="component" value="Unassembled WGS sequence"/>
</dbReference>
<name>A0A7W3ZCM2_9PSEU</name>
<feature type="transmembrane region" description="Helical" evidence="7">
    <location>
        <begin position="221"/>
        <end position="244"/>
    </location>
</feature>
<keyword evidence="3" id="KW-1003">Cell membrane</keyword>
<dbReference type="InterPro" id="IPR020846">
    <property type="entry name" value="MFS_dom"/>
</dbReference>
<evidence type="ECO:0000256" key="7">
    <source>
        <dbReference type="SAM" id="Phobius"/>
    </source>
</evidence>
<dbReference type="AlphaFoldDB" id="A0A7W3ZCM2"/>
<keyword evidence="5 7" id="KW-1133">Transmembrane helix</keyword>
<feature type="transmembrane region" description="Helical" evidence="7">
    <location>
        <begin position="88"/>
        <end position="109"/>
    </location>
</feature>
<evidence type="ECO:0000313" key="10">
    <source>
        <dbReference type="Proteomes" id="UP000526734"/>
    </source>
</evidence>
<feature type="transmembrane region" description="Helical" evidence="7">
    <location>
        <begin position="379"/>
        <end position="397"/>
    </location>
</feature>
<feature type="transmembrane region" description="Helical" evidence="7">
    <location>
        <begin position="166"/>
        <end position="192"/>
    </location>
</feature>
<evidence type="ECO:0000259" key="8">
    <source>
        <dbReference type="PROSITE" id="PS50850"/>
    </source>
</evidence>
<feature type="domain" description="Major facilitator superfamily (MFS) profile" evidence="8">
    <location>
        <begin position="1"/>
        <end position="401"/>
    </location>
</feature>
<keyword evidence="4 7" id="KW-0812">Transmembrane</keyword>
<feature type="transmembrane region" description="Helical" evidence="7">
    <location>
        <begin position="287"/>
        <end position="306"/>
    </location>
</feature>
<feature type="transmembrane region" description="Helical" evidence="7">
    <location>
        <begin position="353"/>
        <end position="373"/>
    </location>
</feature>
<feature type="transmembrane region" description="Helical" evidence="7">
    <location>
        <begin position="256"/>
        <end position="275"/>
    </location>
</feature>
<protein>
    <submittedName>
        <fullName evidence="9">MFS transporter</fullName>
    </submittedName>
</protein>
<sequence length="417" mass="43674">MRWFVSHRQTDGRLRWLLASSGTSNLADGIAKVAFPLLATTLTRDPVEIAALSAVQFLPWLLFAIPAGTLVDRIDRKKAMIAANAMRALVVAVVTALLAFGTVEIWTIYVASLLVGIAETVAESAANVLPPALVEADRLESANSKLQACEIVGQTFLGGPVGSATFAMFAVFPFLLSSVGFAVGAAVLLGMAGSYRPRQETKSHIRADFADGFRWLRRHSLLLRLLAIAGLLSLISELAQAQLVLYALEDLHLSDATFGAFAFVGGAGGLLGAGLTPRLVRRIGRRAVLVGGVLFCALGFGGMGLIRQPVVSAVLFGVFAAAVVAVNVVLATARHTLVPGELLGRVLGVWRTVVWGAIPLGALLGGLLTKLLGSAGDTFAASGLLLLFVTGYALFALRGHPLDDKTASTGDGVRSQQ</sequence>
<dbReference type="PANTHER" id="PTHR23513">
    <property type="entry name" value="INTEGRAL MEMBRANE EFFLUX PROTEIN-RELATED"/>
    <property type="match status" value="1"/>
</dbReference>
<dbReference type="SUPFAM" id="SSF103473">
    <property type="entry name" value="MFS general substrate transporter"/>
    <property type="match status" value="1"/>
</dbReference>
<evidence type="ECO:0000256" key="2">
    <source>
        <dbReference type="ARBA" id="ARBA00022448"/>
    </source>
</evidence>
<proteinExistence type="predicted"/>
<dbReference type="Pfam" id="PF05977">
    <property type="entry name" value="MFS_3"/>
    <property type="match status" value="1"/>
</dbReference>
<organism evidence="9 10">
    <name type="scientific">Amycolatopsis dendrobii</name>
    <dbReference type="NCBI Taxonomy" id="2760662"/>
    <lineage>
        <taxon>Bacteria</taxon>
        <taxon>Bacillati</taxon>
        <taxon>Actinomycetota</taxon>
        <taxon>Actinomycetes</taxon>
        <taxon>Pseudonocardiales</taxon>
        <taxon>Pseudonocardiaceae</taxon>
        <taxon>Amycolatopsis</taxon>
    </lineage>
</organism>
<comment type="caution">
    <text evidence="9">The sequence shown here is derived from an EMBL/GenBank/DDBJ whole genome shotgun (WGS) entry which is preliminary data.</text>
</comment>
<dbReference type="CDD" id="cd06173">
    <property type="entry name" value="MFS_MefA_like"/>
    <property type="match status" value="1"/>
</dbReference>
<keyword evidence="2" id="KW-0813">Transport</keyword>
<dbReference type="InterPro" id="IPR036259">
    <property type="entry name" value="MFS_trans_sf"/>
</dbReference>
<dbReference type="GO" id="GO:0005886">
    <property type="term" value="C:plasma membrane"/>
    <property type="evidence" value="ECO:0007669"/>
    <property type="project" value="UniProtKB-SubCell"/>
</dbReference>
<dbReference type="EMBL" id="JACGZW010000009">
    <property type="protein sequence ID" value="MBB1156731.1"/>
    <property type="molecule type" value="Genomic_DNA"/>
</dbReference>
<evidence type="ECO:0000256" key="6">
    <source>
        <dbReference type="ARBA" id="ARBA00023136"/>
    </source>
</evidence>
<comment type="subcellular location">
    <subcellularLocation>
        <location evidence="1">Cell membrane</location>
        <topology evidence="1">Multi-pass membrane protein</topology>
    </subcellularLocation>
</comment>
<accession>A0A7W3ZCM2</accession>
<keyword evidence="6 7" id="KW-0472">Membrane</keyword>
<evidence type="ECO:0000313" key="9">
    <source>
        <dbReference type="EMBL" id="MBB1156731.1"/>
    </source>
</evidence>
<evidence type="ECO:0000256" key="5">
    <source>
        <dbReference type="ARBA" id="ARBA00022989"/>
    </source>
</evidence>
<evidence type="ECO:0000256" key="4">
    <source>
        <dbReference type="ARBA" id="ARBA00022692"/>
    </source>
</evidence>
<dbReference type="PANTHER" id="PTHR23513:SF6">
    <property type="entry name" value="MAJOR FACILITATOR SUPERFAMILY ASSOCIATED DOMAIN-CONTAINING PROTEIN"/>
    <property type="match status" value="1"/>
</dbReference>
<dbReference type="Gene3D" id="1.20.1250.20">
    <property type="entry name" value="MFS general substrate transporter like domains"/>
    <property type="match status" value="1"/>
</dbReference>